<proteinExistence type="predicted"/>
<reference evidence="6 7" key="1">
    <citation type="journal article" date="2019" name="Int. J. Syst. Evol. Microbiol.">
        <title>The Global Catalogue of Microorganisms (GCM) 10K type strain sequencing project: providing services to taxonomists for standard genome sequencing and annotation.</title>
        <authorList>
            <consortium name="The Broad Institute Genomics Platform"/>
            <consortium name="The Broad Institute Genome Sequencing Center for Infectious Disease"/>
            <person name="Wu L."/>
            <person name="Ma J."/>
        </authorList>
    </citation>
    <scope>NUCLEOTIDE SEQUENCE [LARGE SCALE GENOMIC DNA]</scope>
    <source>
        <strain evidence="6 7">JCM 14942</strain>
    </source>
</reference>
<feature type="transmembrane region" description="Helical" evidence="4">
    <location>
        <begin position="272"/>
        <end position="292"/>
    </location>
</feature>
<dbReference type="Pfam" id="PF07730">
    <property type="entry name" value="HisKA_3"/>
    <property type="match status" value="1"/>
</dbReference>
<feature type="transmembrane region" description="Helical" evidence="4">
    <location>
        <begin position="77"/>
        <end position="99"/>
    </location>
</feature>
<keyword evidence="1" id="KW-0808">Transferase</keyword>
<feature type="transmembrane region" description="Helical" evidence="4">
    <location>
        <begin position="24"/>
        <end position="43"/>
    </location>
</feature>
<dbReference type="Gene3D" id="1.20.5.1930">
    <property type="match status" value="1"/>
</dbReference>
<dbReference type="Proteomes" id="UP001500842">
    <property type="component" value="Unassembled WGS sequence"/>
</dbReference>
<dbReference type="CDD" id="cd16917">
    <property type="entry name" value="HATPase_UhpB-NarQ-NarX-like"/>
    <property type="match status" value="1"/>
</dbReference>
<name>A0ABN1ZPH6_9ACTN</name>
<protein>
    <recommendedName>
        <fullName evidence="5">Histidine kinase/HSP90-like ATPase domain-containing protein</fullName>
    </recommendedName>
</protein>
<dbReference type="InterPro" id="IPR011712">
    <property type="entry name" value="Sig_transdc_His_kin_sub3_dim/P"/>
</dbReference>
<dbReference type="InterPro" id="IPR003594">
    <property type="entry name" value="HATPase_dom"/>
</dbReference>
<dbReference type="RefSeq" id="WP_141003529.1">
    <property type="nucleotide sequence ID" value="NZ_BAAAOR010000002.1"/>
</dbReference>
<keyword evidence="4" id="KW-0472">Membrane</keyword>
<evidence type="ECO:0000259" key="5">
    <source>
        <dbReference type="SMART" id="SM00387"/>
    </source>
</evidence>
<feature type="domain" description="Histidine kinase/HSP90-like ATPase" evidence="5">
    <location>
        <begin position="492"/>
        <end position="582"/>
    </location>
</feature>
<feature type="transmembrane region" description="Helical" evidence="4">
    <location>
        <begin position="304"/>
        <end position="328"/>
    </location>
</feature>
<evidence type="ECO:0000256" key="4">
    <source>
        <dbReference type="SAM" id="Phobius"/>
    </source>
</evidence>
<feature type="transmembrane region" description="Helical" evidence="4">
    <location>
        <begin position="170"/>
        <end position="189"/>
    </location>
</feature>
<keyword evidence="7" id="KW-1185">Reference proteome</keyword>
<sequence>MTAAPVAGGVGLSWWRVGQACARAWVAACAALFLGGLVLWAHGSRSAAAVWAMPDSWTEDAFRSVVADAGIPFGLAAAYPMLLEVLVAAAGLTAAVLVLRGADTWFRLYVAAALSLWSTMGGAMSVVYRDALGGSTGEAVQLLQGLGWAAWILIAYLFPDGRVVPRWSRWAMAGWPAYFGYVLLLPVAGHEPDPDSLVETWPLPLLFGSAAWAAIHRYRRVSTPEQRRQTRGVVVALALWAVLALVAVLTPLRGLLDDVGVGALVGNAAVQLVSYLIAGLLLASITVAVLRHGLYDVDLWVNRALVYAVLTGLVVAAYAVLAGIGGLIWPANDLAGPLAATVVVAVAFHPLRLRVQRVVDRFVYGRSLDPLALLTELRESRERILVAREDERRRLQRDLHDGLGPTLASLYQRMDAARSLMRQDPDTADRLLADVAEQTRGVIGDIRALVRDLRPPELEQLGLVGALQAAGDRFEGLAVEVDADGLGSMPPVVETAAYRIATEAVTNAARHAAARTIRVRLASDGRTLWLTVRDDGVGLGAAPPGTGLHSMRDRAEELGGACEIATPPGGGTEVTARLPLGAATARRQR</sequence>
<keyword evidence="4" id="KW-0812">Transmembrane</keyword>
<dbReference type="Pfam" id="PF02518">
    <property type="entry name" value="HATPase_c"/>
    <property type="match status" value="1"/>
</dbReference>
<dbReference type="InterPro" id="IPR036890">
    <property type="entry name" value="HATPase_C_sf"/>
</dbReference>
<feature type="transmembrane region" description="Helical" evidence="4">
    <location>
        <begin position="201"/>
        <end position="218"/>
    </location>
</feature>
<feature type="transmembrane region" description="Helical" evidence="4">
    <location>
        <begin position="106"/>
        <end position="127"/>
    </location>
</feature>
<feature type="transmembrane region" description="Helical" evidence="4">
    <location>
        <begin position="139"/>
        <end position="158"/>
    </location>
</feature>
<keyword evidence="4" id="KW-1133">Transmembrane helix</keyword>
<dbReference type="EMBL" id="BAAAOR010000002">
    <property type="protein sequence ID" value="GAA1501879.1"/>
    <property type="molecule type" value="Genomic_DNA"/>
</dbReference>
<gene>
    <name evidence="6" type="ORF">GCM10009788_01030</name>
</gene>
<accession>A0ABN1ZPH6</accession>
<evidence type="ECO:0000256" key="3">
    <source>
        <dbReference type="ARBA" id="ARBA00023012"/>
    </source>
</evidence>
<dbReference type="SMART" id="SM00387">
    <property type="entry name" value="HATPase_c"/>
    <property type="match status" value="1"/>
</dbReference>
<evidence type="ECO:0000313" key="6">
    <source>
        <dbReference type="EMBL" id="GAA1501879.1"/>
    </source>
</evidence>
<evidence type="ECO:0000256" key="2">
    <source>
        <dbReference type="ARBA" id="ARBA00022777"/>
    </source>
</evidence>
<organism evidence="6 7">
    <name type="scientific">Nocardioides humi</name>
    <dbReference type="NCBI Taxonomy" id="449461"/>
    <lineage>
        <taxon>Bacteria</taxon>
        <taxon>Bacillati</taxon>
        <taxon>Actinomycetota</taxon>
        <taxon>Actinomycetes</taxon>
        <taxon>Propionibacteriales</taxon>
        <taxon>Nocardioidaceae</taxon>
        <taxon>Nocardioides</taxon>
    </lineage>
</organism>
<evidence type="ECO:0000256" key="1">
    <source>
        <dbReference type="ARBA" id="ARBA00022679"/>
    </source>
</evidence>
<dbReference type="Gene3D" id="3.30.565.10">
    <property type="entry name" value="Histidine kinase-like ATPase, C-terminal domain"/>
    <property type="match status" value="1"/>
</dbReference>
<keyword evidence="3" id="KW-0902">Two-component regulatory system</keyword>
<comment type="caution">
    <text evidence="6">The sequence shown here is derived from an EMBL/GenBank/DDBJ whole genome shotgun (WGS) entry which is preliminary data.</text>
</comment>
<feature type="transmembrane region" description="Helical" evidence="4">
    <location>
        <begin position="230"/>
        <end position="252"/>
    </location>
</feature>
<feature type="transmembrane region" description="Helical" evidence="4">
    <location>
        <begin position="334"/>
        <end position="351"/>
    </location>
</feature>
<dbReference type="SUPFAM" id="SSF55874">
    <property type="entry name" value="ATPase domain of HSP90 chaperone/DNA topoisomerase II/histidine kinase"/>
    <property type="match status" value="1"/>
</dbReference>
<dbReference type="PANTHER" id="PTHR24421">
    <property type="entry name" value="NITRATE/NITRITE SENSOR PROTEIN NARX-RELATED"/>
    <property type="match status" value="1"/>
</dbReference>
<keyword evidence="2" id="KW-0418">Kinase</keyword>
<evidence type="ECO:0000313" key="7">
    <source>
        <dbReference type="Proteomes" id="UP001500842"/>
    </source>
</evidence>
<dbReference type="InterPro" id="IPR050482">
    <property type="entry name" value="Sensor_HK_TwoCompSys"/>
</dbReference>